<sequence length="110" mass="12823">MQRPSASFNFIQRRRDEWKLDEWHPALVDIIRSNSCYEVRETAGRHGRCHLREVGSKGKKSMKKGLRVILLISPESDLAVVLRRLDATGQINNPFWVDQKCAVHEKRIIE</sequence>
<name>A0AAW2FS95_9HYME</name>
<dbReference type="AlphaFoldDB" id="A0AAW2FS95"/>
<evidence type="ECO:0000313" key="1">
    <source>
        <dbReference type="EMBL" id="KAL0117007.1"/>
    </source>
</evidence>
<gene>
    <name evidence="1" type="ORF">PUN28_010106</name>
</gene>
<keyword evidence="2" id="KW-1185">Reference proteome</keyword>
<dbReference type="Proteomes" id="UP001430953">
    <property type="component" value="Unassembled WGS sequence"/>
</dbReference>
<protein>
    <submittedName>
        <fullName evidence="1">Uncharacterized protein</fullName>
    </submittedName>
</protein>
<evidence type="ECO:0000313" key="2">
    <source>
        <dbReference type="Proteomes" id="UP001430953"/>
    </source>
</evidence>
<accession>A0AAW2FS95</accession>
<organism evidence="1 2">
    <name type="scientific">Cardiocondyla obscurior</name>
    <dbReference type="NCBI Taxonomy" id="286306"/>
    <lineage>
        <taxon>Eukaryota</taxon>
        <taxon>Metazoa</taxon>
        <taxon>Ecdysozoa</taxon>
        <taxon>Arthropoda</taxon>
        <taxon>Hexapoda</taxon>
        <taxon>Insecta</taxon>
        <taxon>Pterygota</taxon>
        <taxon>Neoptera</taxon>
        <taxon>Endopterygota</taxon>
        <taxon>Hymenoptera</taxon>
        <taxon>Apocrita</taxon>
        <taxon>Aculeata</taxon>
        <taxon>Formicoidea</taxon>
        <taxon>Formicidae</taxon>
        <taxon>Myrmicinae</taxon>
        <taxon>Cardiocondyla</taxon>
    </lineage>
</organism>
<proteinExistence type="predicted"/>
<reference evidence="1 2" key="1">
    <citation type="submission" date="2023-03" db="EMBL/GenBank/DDBJ databases">
        <title>High recombination rates correlate with genetic variation in Cardiocondyla obscurior ants.</title>
        <authorList>
            <person name="Errbii M."/>
        </authorList>
    </citation>
    <scope>NUCLEOTIDE SEQUENCE [LARGE SCALE GENOMIC DNA]</scope>
    <source>
        <strain evidence="1">Alpha-2009</strain>
        <tissue evidence="1">Whole body</tissue>
    </source>
</reference>
<comment type="caution">
    <text evidence="1">The sequence shown here is derived from an EMBL/GenBank/DDBJ whole genome shotgun (WGS) entry which is preliminary data.</text>
</comment>
<dbReference type="EMBL" id="JADYXP020000009">
    <property type="protein sequence ID" value="KAL0117007.1"/>
    <property type="molecule type" value="Genomic_DNA"/>
</dbReference>